<reference evidence="3 4" key="1">
    <citation type="submission" date="2020-04" db="EMBL/GenBank/DDBJ databases">
        <title>Chitinophaga sp. G-6-1-13 sp. nov., isolated from soil.</title>
        <authorList>
            <person name="Dahal R.H."/>
            <person name="Chaudhary D.K."/>
        </authorList>
    </citation>
    <scope>NUCLEOTIDE SEQUENCE [LARGE SCALE GENOMIC DNA]</scope>
    <source>
        <strain evidence="3 4">G-6-1-13</strain>
    </source>
</reference>
<dbReference type="AlphaFoldDB" id="A0A848GMR3"/>
<organism evidence="3 4">
    <name type="scientific">Chitinophaga fulva</name>
    <dbReference type="NCBI Taxonomy" id="2728842"/>
    <lineage>
        <taxon>Bacteria</taxon>
        <taxon>Pseudomonadati</taxon>
        <taxon>Bacteroidota</taxon>
        <taxon>Chitinophagia</taxon>
        <taxon>Chitinophagales</taxon>
        <taxon>Chitinophagaceae</taxon>
        <taxon>Chitinophaga</taxon>
    </lineage>
</organism>
<gene>
    <name evidence="3" type="ORF">HHL17_15785</name>
</gene>
<proteinExistence type="predicted"/>
<feature type="transmembrane region" description="Helical" evidence="1">
    <location>
        <begin position="89"/>
        <end position="111"/>
    </location>
</feature>
<feature type="transmembrane region" description="Helical" evidence="1">
    <location>
        <begin position="30"/>
        <end position="46"/>
    </location>
</feature>
<keyword evidence="3" id="KW-0418">Kinase</keyword>
<accession>A0A848GMR3</accession>
<dbReference type="PANTHER" id="PTHR34220:SF7">
    <property type="entry name" value="SENSOR HISTIDINE KINASE YPDA"/>
    <property type="match status" value="1"/>
</dbReference>
<dbReference type="Gene3D" id="3.30.565.10">
    <property type="entry name" value="Histidine kinase-like ATPase, C-terminal domain"/>
    <property type="match status" value="1"/>
</dbReference>
<feature type="domain" description="Signal transduction histidine kinase internal region" evidence="2">
    <location>
        <begin position="130"/>
        <end position="210"/>
    </location>
</feature>
<keyword evidence="1" id="KW-0812">Transmembrane</keyword>
<dbReference type="GO" id="GO:0016020">
    <property type="term" value="C:membrane"/>
    <property type="evidence" value="ECO:0007669"/>
    <property type="project" value="InterPro"/>
</dbReference>
<evidence type="ECO:0000259" key="2">
    <source>
        <dbReference type="Pfam" id="PF06580"/>
    </source>
</evidence>
<evidence type="ECO:0000313" key="3">
    <source>
        <dbReference type="EMBL" id="NML38669.1"/>
    </source>
</evidence>
<dbReference type="InterPro" id="IPR050640">
    <property type="entry name" value="Bact_2-comp_sensor_kinase"/>
</dbReference>
<dbReference type="InterPro" id="IPR036890">
    <property type="entry name" value="HATPase_C_sf"/>
</dbReference>
<feature type="transmembrane region" description="Helical" evidence="1">
    <location>
        <begin position="58"/>
        <end position="77"/>
    </location>
</feature>
<keyword evidence="3" id="KW-0808">Transferase</keyword>
<dbReference type="EMBL" id="JABBGC010000001">
    <property type="protein sequence ID" value="NML38669.1"/>
    <property type="molecule type" value="Genomic_DNA"/>
</dbReference>
<protein>
    <submittedName>
        <fullName evidence="3">Histidine kinase</fullName>
    </submittedName>
</protein>
<dbReference type="Pfam" id="PF06580">
    <property type="entry name" value="His_kinase"/>
    <property type="match status" value="1"/>
</dbReference>
<keyword evidence="4" id="KW-1185">Reference proteome</keyword>
<name>A0A848GMR3_9BACT</name>
<dbReference type="Proteomes" id="UP000583266">
    <property type="component" value="Unassembled WGS sequence"/>
</dbReference>
<evidence type="ECO:0000313" key="4">
    <source>
        <dbReference type="Proteomes" id="UP000583266"/>
    </source>
</evidence>
<evidence type="ECO:0000256" key="1">
    <source>
        <dbReference type="SAM" id="Phobius"/>
    </source>
</evidence>
<dbReference type="GO" id="GO:0000155">
    <property type="term" value="F:phosphorelay sensor kinase activity"/>
    <property type="evidence" value="ECO:0007669"/>
    <property type="project" value="InterPro"/>
</dbReference>
<keyword evidence="1" id="KW-1133">Transmembrane helix</keyword>
<comment type="caution">
    <text evidence="3">The sequence shown here is derived from an EMBL/GenBank/DDBJ whole genome shotgun (WGS) entry which is preliminary data.</text>
</comment>
<dbReference type="SUPFAM" id="SSF55874">
    <property type="entry name" value="ATPase domain of HSP90 chaperone/DNA topoisomerase II/histidine kinase"/>
    <property type="match status" value="1"/>
</dbReference>
<dbReference type="PANTHER" id="PTHR34220">
    <property type="entry name" value="SENSOR HISTIDINE KINASE YPDA"/>
    <property type="match status" value="1"/>
</dbReference>
<sequence>MTQKEALYRDYGPPGRWGLNFLHDVIKCTAIYYFLIYCIFLPIIQTRKISFRVILPKLGQLILFATVLTTYEFYWTFVIKGGAASMYDYAFWEVSIGLLMLLISLIVSIFIELRARSVRLQESEKGKLMAELSAIKYQINPHFLFNCLNFIYTKSVRHNAEVAHAVNLLSEIMRYALEQNDDKEGMVLLAAEMEHLKNVIEINQMRFNHNLKIRFSEKIDNLNMRIPPLVLITLVENAFKHGDLNDEHNPLDIKIEVDREKLWFYTQNKKKKSVKELSSGIGLANVRQRLQLVYGPRHHFQTMEDEQYYVAELTINP</sequence>
<dbReference type="RefSeq" id="WP_169225646.1">
    <property type="nucleotide sequence ID" value="NZ_JABBGC010000001.1"/>
</dbReference>
<dbReference type="InterPro" id="IPR010559">
    <property type="entry name" value="Sig_transdc_His_kin_internal"/>
</dbReference>
<keyword evidence="1" id="KW-0472">Membrane</keyword>